<evidence type="ECO:0000259" key="9">
    <source>
        <dbReference type="PROSITE" id="PS50089"/>
    </source>
</evidence>
<keyword evidence="4" id="KW-0677">Repeat</keyword>
<dbReference type="GO" id="GO:0097039">
    <property type="term" value="P:protein linear polyubiquitination"/>
    <property type="evidence" value="ECO:0007669"/>
    <property type="project" value="TreeGrafter"/>
</dbReference>
<dbReference type="CDD" id="cd20335">
    <property type="entry name" value="BRcat_RBR"/>
    <property type="match status" value="1"/>
</dbReference>
<keyword evidence="3" id="KW-0479">Metal-binding</keyword>
<comment type="pathway">
    <text evidence="1">Protein modification; protein ubiquitination.</text>
</comment>
<name>A0AAV5V7R7_9BILA</name>
<dbReference type="InterPro" id="IPR002867">
    <property type="entry name" value="IBR_dom"/>
</dbReference>
<dbReference type="SMART" id="SM00647">
    <property type="entry name" value="IBR"/>
    <property type="match status" value="2"/>
</dbReference>
<keyword evidence="12" id="KW-1185">Reference proteome</keyword>
<dbReference type="PROSITE" id="PS00518">
    <property type="entry name" value="ZF_RING_1"/>
    <property type="match status" value="1"/>
</dbReference>
<feature type="non-terminal residue" evidence="11">
    <location>
        <position position="1"/>
    </location>
</feature>
<evidence type="ECO:0000256" key="2">
    <source>
        <dbReference type="ARBA" id="ARBA00022679"/>
    </source>
</evidence>
<keyword evidence="7" id="KW-0862">Zinc</keyword>
<dbReference type="Gene3D" id="1.20.120.1750">
    <property type="match status" value="1"/>
</dbReference>
<comment type="caution">
    <text evidence="11">The sequence shown here is derived from an EMBL/GenBank/DDBJ whole genome shotgun (WGS) entry which is preliminary data.</text>
</comment>
<organism evidence="11 12">
    <name type="scientific">Pristionchus fissidentatus</name>
    <dbReference type="NCBI Taxonomy" id="1538716"/>
    <lineage>
        <taxon>Eukaryota</taxon>
        <taxon>Metazoa</taxon>
        <taxon>Ecdysozoa</taxon>
        <taxon>Nematoda</taxon>
        <taxon>Chromadorea</taxon>
        <taxon>Rhabditida</taxon>
        <taxon>Rhabditina</taxon>
        <taxon>Diplogasteromorpha</taxon>
        <taxon>Diplogasteroidea</taxon>
        <taxon>Neodiplogasteridae</taxon>
        <taxon>Pristionchus</taxon>
    </lineage>
</organism>
<evidence type="ECO:0008006" key="13">
    <source>
        <dbReference type="Google" id="ProtNLM"/>
    </source>
</evidence>
<evidence type="ECO:0000259" key="10">
    <source>
        <dbReference type="PROSITE" id="PS51873"/>
    </source>
</evidence>
<dbReference type="Pfam" id="PF01485">
    <property type="entry name" value="IBR"/>
    <property type="match status" value="2"/>
</dbReference>
<sequence>DPSLSPLTCAPLCPICYCRPSYEFYRLEACGHVYCIHCIYHQLSSELGARTFPLVCRRENCGCPIAVSDLLHLLIGDTKGFRLNHMDEIKLRPLVNAVVAHLLQTKRDRLVPCRTADCVGIFARTNNIVRCKTCTKPTCGKCGYEPHRGYNCEDYGHIRENVDASLATYVKTTKKNVRKCPNGACSAVIEKSIGCNHMECVICRTHFCWLCGYSSLTQGDIYSHMQETHGGNGLHMDDGEMFMLQFDD</sequence>
<keyword evidence="6" id="KW-0833">Ubl conjugation pathway</keyword>
<dbReference type="AlphaFoldDB" id="A0AAV5V7R7"/>
<feature type="domain" description="RING-type" evidence="10">
    <location>
        <begin position="9"/>
        <end position="238"/>
    </location>
</feature>
<dbReference type="InterPro" id="IPR051628">
    <property type="entry name" value="LUBAC_E3_Ligases"/>
</dbReference>
<dbReference type="Proteomes" id="UP001432322">
    <property type="component" value="Unassembled WGS sequence"/>
</dbReference>
<dbReference type="EMBL" id="BTSY01000002">
    <property type="protein sequence ID" value="GMT14318.1"/>
    <property type="molecule type" value="Genomic_DNA"/>
</dbReference>
<evidence type="ECO:0000256" key="6">
    <source>
        <dbReference type="ARBA" id="ARBA00022786"/>
    </source>
</evidence>
<keyword evidence="5 8" id="KW-0863">Zinc-finger</keyword>
<evidence type="ECO:0000256" key="3">
    <source>
        <dbReference type="ARBA" id="ARBA00022723"/>
    </source>
</evidence>
<dbReference type="Gene3D" id="3.30.40.10">
    <property type="entry name" value="Zinc/RING finger domain, C3HC4 (zinc finger)"/>
    <property type="match status" value="1"/>
</dbReference>
<evidence type="ECO:0000313" key="11">
    <source>
        <dbReference type="EMBL" id="GMT14318.1"/>
    </source>
</evidence>
<feature type="domain" description="RING-type" evidence="9">
    <location>
        <begin position="13"/>
        <end position="65"/>
    </location>
</feature>
<dbReference type="PANTHER" id="PTHR22770">
    <property type="entry name" value="UBIQUITIN CONJUGATING ENZYME 7 INTERACTING PROTEIN-RELATED"/>
    <property type="match status" value="1"/>
</dbReference>
<reference evidence="11" key="1">
    <citation type="submission" date="2023-10" db="EMBL/GenBank/DDBJ databases">
        <title>Genome assembly of Pristionchus species.</title>
        <authorList>
            <person name="Yoshida K."/>
            <person name="Sommer R.J."/>
        </authorList>
    </citation>
    <scope>NUCLEOTIDE SEQUENCE</scope>
    <source>
        <strain evidence="11">RS5133</strain>
    </source>
</reference>
<dbReference type="PROSITE" id="PS51873">
    <property type="entry name" value="TRIAD"/>
    <property type="match status" value="1"/>
</dbReference>
<evidence type="ECO:0000256" key="4">
    <source>
        <dbReference type="ARBA" id="ARBA00022737"/>
    </source>
</evidence>
<gene>
    <name evidence="11" type="ORF">PFISCL1PPCAC_5615</name>
</gene>
<dbReference type="InterPro" id="IPR017907">
    <property type="entry name" value="Znf_RING_CS"/>
</dbReference>
<dbReference type="GO" id="GO:0043130">
    <property type="term" value="F:ubiquitin binding"/>
    <property type="evidence" value="ECO:0007669"/>
    <property type="project" value="TreeGrafter"/>
</dbReference>
<keyword evidence="2" id="KW-0808">Transferase</keyword>
<evidence type="ECO:0000256" key="5">
    <source>
        <dbReference type="ARBA" id="ARBA00022771"/>
    </source>
</evidence>
<dbReference type="GO" id="GO:0008270">
    <property type="term" value="F:zinc ion binding"/>
    <property type="evidence" value="ECO:0007669"/>
    <property type="project" value="UniProtKB-KW"/>
</dbReference>
<dbReference type="InterPro" id="IPR044066">
    <property type="entry name" value="TRIAD_supradom"/>
</dbReference>
<dbReference type="PANTHER" id="PTHR22770:SF13">
    <property type="entry name" value="RING-TYPE DOMAIN-CONTAINING PROTEIN"/>
    <property type="match status" value="1"/>
</dbReference>
<evidence type="ECO:0000256" key="7">
    <source>
        <dbReference type="ARBA" id="ARBA00022833"/>
    </source>
</evidence>
<dbReference type="SUPFAM" id="SSF57850">
    <property type="entry name" value="RING/U-box"/>
    <property type="match status" value="2"/>
</dbReference>
<dbReference type="InterPro" id="IPR001841">
    <property type="entry name" value="Znf_RING"/>
</dbReference>
<dbReference type="InterPro" id="IPR013083">
    <property type="entry name" value="Znf_RING/FYVE/PHD"/>
</dbReference>
<accession>A0AAV5V7R7</accession>
<dbReference type="GO" id="GO:0043161">
    <property type="term" value="P:proteasome-mediated ubiquitin-dependent protein catabolic process"/>
    <property type="evidence" value="ECO:0007669"/>
    <property type="project" value="TreeGrafter"/>
</dbReference>
<dbReference type="GO" id="GO:0071797">
    <property type="term" value="C:LUBAC complex"/>
    <property type="evidence" value="ECO:0007669"/>
    <property type="project" value="TreeGrafter"/>
</dbReference>
<proteinExistence type="predicted"/>
<dbReference type="GO" id="GO:0004842">
    <property type="term" value="F:ubiquitin-protein transferase activity"/>
    <property type="evidence" value="ECO:0007669"/>
    <property type="project" value="TreeGrafter"/>
</dbReference>
<evidence type="ECO:0000256" key="1">
    <source>
        <dbReference type="ARBA" id="ARBA00004906"/>
    </source>
</evidence>
<evidence type="ECO:0000313" key="12">
    <source>
        <dbReference type="Proteomes" id="UP001432322"/>
    </source>
</evidence>
<protein>
    <recommendedName>
        <fullName evidence="13">RING-type domain-containing protein</fullName>
    </recommendedName>
</protein>
<dbReference type="PROSITE" id="PS50089">
    <property type="entry name" value="ZF_RING_2"/>
    <property type="match status" value="1"/>
</dbReference>
<evidence type="ECO:0000256" key="8">
    <source>
        <dbReference type="PROSITE-ProRule" id="PRU00175"/>
    </source>
</evidence>